<keyword evidence="2" id="KW-1133">Transmembrane helix</keyword>
<keyword evidence="2" id="KW-0812">Transmembrane</keyword>
<dbReference type="EMBL" id="JAHQCR010000088">
    <property type="protein sequence ID" value="MBU9723990.1"/>
    <property type="molecule type" value="Genomic_DNA"/>
</dbReference>
<feature type="region of interest" description="Disordered" evidence="1">
    <location>
        <begin position="39"/>
        <end position="72"/>
    </location>
</feature>
<keyword evidence="4" id="KW-1185">Reference proteome</keyword>
<reference evidence="3 4" key="1">
    <citation type="submission" date="2021-06" db="EMBL/GenBank/DDBJ databases">
        <title>Bacillus sp. RD4P76, an endophyte from a halophyte.</title>
        <authorList>
            <person name="Sun J.-Q."/>
        </authorList>
    </citation>
    <scope>NUCLEOTIDE SEQUENCE [LARGE SCALE GENOMIC DNA]</scope>
    <source>
        <strain evidence="3 4">JCM 17098</strain>
    </source>
</reference>
<sequence length="102" mass="11990">MSVQSPLDNERKNIEENEKIYSGQYDDWDDELDVYSLPPRSEVHHSGKLKKDTSSEISRSKAKQKKQEKQEKQFPLVKVLLVLFISLVTIMITYPIWSDMLF</sequence>
<feature type="compositionally biased region" description="Basic and acidic residues" evidence="1">
    <location>
        <begin position="41"/>
        <end position="54"/>
    </location>
</feature>
<gene>
    <name evidence="3" type="ORF">KS407_21435</name>
</gene>
<name>A0ABS6K2E8_9BACI</name>
<accession>A0ABS6K2E8</accession>
<proteinExistence type="predicted"/>
<comment type="caution">
    <text evidence="3">The sequence shown here is derived from an EMBL/GenBank/DDBJ whole genome shotgun (WGS) entry which is preliminary data.</text>
</comment>
<evidence type="ECO:0000313" key="4">
    <source>
        <dbReference type="Proteomes" id="UP000790580"/>
    </source>
</evidence>
<feature type="transmembrane region" description="Helical" evidence="2">
    <location>
        <begin position="76"/>
        <end position="97"/>
    </location>
</feature>
<evidence type="ECO:0000256" key="2">
    <source>
        <dbReference type="SAM" id="Phobius"/>
    </source>
</evidence>
<evidence type="ECO:0000256" key="1">
    <source>
        <dbReference type="SAM" id="MobiDB-lite"/>
    </source>
</evidence>
<keyword evidence="2" id="KW-0472">Membrane</keyword>
<dbReference type="RefSeq" id="WP_088075049.1">
    <property type="nucleotide sequence ID" value="NZ_JAHQCR010000088.1"/>
</dbReference>
<organism evidence="3 4">
    <name type="scientific">Evansella alkalicola</name>
    <dbReference type="NCBI Taxonomy" id="745819"/>
    <lineage>
        <taxon>Bacteria</taxon>
        <taxon>Bacillati</taxon>
        <taxon>Bacillota</taxon>
        <taxon>Bacilli</taxon>
        <taxon>Bacillales</taxon>
        <taxon>Bacillaceae</taxon>
        <taxon>Evansella</taxon>
    </lineage>
</organism>
<evidence type="ECO:0000313" key="3">
    <source>
        <dbReference type="EMBL" id="MBU9723990.1"/>
    </source>
</evidence>
<dbReference type="Proteomes" id="UP000790580">
    <property type="component" value="Unassembled WGS sequence"/>
</dbReference>
<protein>
    <submittedName>
        <fullName evidence="3">Uncharacterized protein</fullName>
    </submittedName>
</protein>